<organism evidence="2">
    <name type="scientific">freshwater metagenome</name>
    <dbReference type="NCBI Taxonomy" id="449393"/>
    <lineage>
        <taxon>unclassified sequences</taxon>
        <taxon>metagenomes</taxon>
        <taxon>ecological metagenomes</taxon>
    </lineage>
</organism>
<dbReference type="EMBL" id="CAFBNE010000005">
    <property type="protein sequence ID" value="CAB4931270.1"/>
    <property type="molecule type" value="Genomic_DNA"/>
</dbReference>
<feature type="transmembrane region" description="Helical" evidence="1">
    <location>
        <begin position="61"/>
        <end position="81"/>
    </location>
</feature>
<sequence length="616" mass="66683">MVSIESIGVRRTGPERWSARDLIAGEWSTSPKLWLLAFPFIILVQNARLQEYSEWATPQLLAFSFLGQVAALLVLLAARRVGVRRPDAGARTLIAVIGIWVLAGGAAGAVTGWLAGLFNIIQVHAQVPLALLTMAATTVLTYALVSFTIGVVRGHREEVGRLRAYRDVLVLRSQESGAFVEDQQRLLRAALDDAVLPEFRDLVERVEALSYRPMQEELVQLRLRVIITSQTLVRRVEDGIDRAVDNQRAKRLRRIAQGRRTDEGWRSIVLNTSVPPRMGCLIVVAFAITERVRGCASMSVVMAVGMVLVVLTGAAVRRHTSGEPPGTRLAVGMATLGALLLVFWGVTRLEIAGCVWSGSTGLIITSGCTLVGTLAFAGVSLETDRQLRIVKDELRDANDASRAAIAAMNETGRMLRDQVAHVLNGDLQGRLAAVAIALQAHIDDLGRGGHPSTVRLVEQVTALLRLADRDIAELVTEPVPPLRLDEVLGQLRSRWSGLLTVGWGIEPAAQVLLDDDVILLRWASEVIDHSVSNSSRHGAATALTVHVSTSGVAVGWLRIRVQDNGCGPLHDEELGGSGARSVAERQGSWALRGRAVGGAELTVDLPGRRWSSDHYA</sequence>
<feature type="transmembrane region" description="Helical" evidence="1">
    <location>
        <begin position="329"/>
        <end position="347"/>
    </location>
</feature>
<accession>A0A6J7IKC5</accession>
<name>A0A6J7IKC5_9ZZZZ</name>
<dbReference type="AlphaFoldDB" id="A0A6J7IKC5"/>
<feature type="transmembrane region" description="Helical" evidence="1">
    <location>
        <begin position="93"/>
        <end position="121"/>
    </location>
</feature>
<evidence type="ECO:0000256" key="1">
    <source>
        <dbReference type="SAM" id="Phobius"/>
    </source>
</evidence>
<protein>
    <submittedName>
        <fullName evidence="2">Unannotated protein</fullName>
    </submittedName>
</protein>
<proteinExistence type="predicted"/>
<keyword evidence="1" id="KW-0812">Transmembrane</keyword>
<feature type="transmembrane region" description="Helical" evidence="1">
    <location>
        <begin position="127"/>
        <end position="152"/>
    </location>
</feature>
<dbReference type="Gene3D" id="3.30.565.10">
    <property type="entry name" value="Histidine kinase-like ATPase, C-terminal domain"/>
    <property type="match status" value="1"/>
</dbReference>
<dbReference type="InterPro" id="IPR036890">
    <property type="entry name" value="HATPase_C_sf"/>
</dbReference>
<reference evidence="2" key="1">
    <citation type="submission" date="2020-05" db="EMBL/GenBank/DDBJ databases">
        <authorList>
            <person name="Chiriac C."/>
            <person name="Salcher M."/>
            <person name="Ghai R."/>
            <person name="Kavagutti S V."/>
        </authorList>
    </citation>
    <scope>NUCLEOTIDE SEQUENCE</scope>
</reference>
<keyword evidence="1" id="KW-0472">Membrane</keyword>
<feature type="transmembrane region" description="Helical" evidence="1">
    <location>
        <begin position="300"/>
        <end position="317"/>
    </location>
</feature>
<dbReference type="SUPFAM" id="SSF55874">
    <property type="entry name" value="ATPase domain of HSP90 chaperone/DNA topoisomerase II/histidine kinase"/>
    <property type="match status" value="1"/>
</dbReference>
<keyword evidence="1" id="KW-1133">Transmembrane helix</keyword>
<evidence type="ECO:0000313" key="2">
    <source>
        <dbReference type="EMBL" id="CAB4931270.1"/>
    </source>
</evidence>
<gene>
    <name evidence="2" type="ORF">UFOPK3772_00268</name>
</gene>
<feature type="transmembrane region" description="Helical" evidence="1">
    <location>
        <begin position="359"/>
        <end position="381"/>
    </location>
</feature>